<evidence type="ECO:0000313" key="3">
    <source>
        <dbReference type="Proteomes" id="UP000807115"/>
    </source>
</evidence>
<feature type="compositionally biased region" description="Basic residues" evidence="1">
    <location>
        <begin position="23"/>
        <end position="36"/>
    </location>
</feature>
<proteinExistence type="predicted"/>
<name>A0A921S1Y3_SORBI</name>
<organism evidence="2 3">
    <name type="scientific">Sorghum bicolor</name>
    <name type="common">Sorghum</name>
    <name type="synonym">Sorghum vulgare</name>
    <dbReference type="NCBI Taxonomy" id="4558"/>
    <lineage>
        <taxon>Eukaryota</taxon>
        <taxon>Viridiplantae</taxon>
        <taxon>Streptophyta</taxon>
        <taxon>Embryophyta</taxon>
        <taxon>Tracheophyta</taxon>
        <taxon>Spermatophyta</taxon>
        <taxon>Magnoliopsida</taxon>
        <taxon>Liliopsida</taxon>
        <taxon>Poales</taxon>
        <taxon>Poaceae</taxon>
        <taxon>PACMAD clade</taxon>
        <taxon>Panicoideae</taxon>
        <taxon>Andropogonodae</taxon>
        <taxon>Andropogoneae</taxon>
        <taxon>Sorghinae</taxon>
        <taxon>Sorghum</taxon>
    </lineage>
</organism>
<dbReference type="AlphaFoldDB" id="A0A921S1Y3"/>
<evidence type="ECO:0000256" key="1">
    <source>
        <dbReference type="SAM" id="MobiDB-lite"/>
    </source>
</evidence>
<dbReference type="EMBL" id="CM027680">
    <property type="protein sequence ID" value="KAG0550517.1"/>
    <property type="molecule type" value="Genomic_DNA"/>
</dbReference>
<evidence type="ECO:0000313" key="2">
    <source>
        <dbReference type="EMBL" id="KAG0550517.1"/>
    </source>
</evidence>
<gene>
    <name evidence="2" type="ORF">BDA96_01G345400</name>
</gene>
<accession>A0A921S1Y3</accession>
<sequence>MIVVSWGNTLLRPVSCPCSSPMRGRRAVRSRGRKSVKLPSSGPSLMIVDRSDALRSN</sequence>
<protein>
    <submittedName>
        <fullName evidence="2">Uncharacterized protein</fullName>
    </submittedName>
</protein>
<feature type="region of interest" description="Disordered" evidence="1">
    <location>
        <begin position="21"/>
        <end position="42"/>
    </location>
</feature>
<reference evidence="2" key="1">
    <citation type="journal article" date="2019" name="BMC Genomics">
        <title>A new reference genome for Sorghum bicolor reveals high levels of sequence similarity between sweet and grain genotypes: implications for the genetics of sugar metabolism.</title>
        <authorList>
            <person name="Cooper E.A."/>
            <person name="Brenton Z.W."/>
            <person name="Flinn B.S."/>
            <person name="Jenkins J."/>
            <person name="Shu S."/>
            <person name="Flowers D."/>
            <person name="Luo F."/>
            <person name="Wang Y."/>
            <person name="Xia P."/>
            <person name="Barry K."/>
            <person name="Daum C."/>
            <person name="Lipzen A."/>
            <person name="Yoshinaga Y."/>
            <person name="Schmutz J."/>
            <person name="Saski C."/>
            <person name="Vermerris W."/>
            <person name="Kresovich S."/>
        </authorList>
    </citation>
    <scope>NUCLEOTIDE SEQUENCE</scope>
</reference>
<reference evidence="2" key="2">
    <citation type="submission" date="2020-10" db="EMBL/GenBank/DDBJ databases">
        <authorList>
            <person name="Cooper E.A."/>
            <person name="Brenton Z.W."/>
            <person name="Flinn B.S."/>
            <person name="Jenkins J."/>
            <person name="Shu S."/>
            <person name="Flowers D."/>
            <person name="Luo F."/>
            <person name="Wang Y."/>
            <person name="Xia P."/>
            <person name="Barry K."/>
            <person name="Daum C."/>
            <person name="Lipzen A."/>
            <person name="Yoshinaga Y."/>
            <person name="Schmutz J."/>
            <person name="Saski C."/>
            <person name="Vermerris W."/>
            <person name="Kresovich S."/>
        </authorList>
    </citation>
    <scope>NUCLEOTIDE SEQUENCE</scope>
</reference>
<dbReference type="Proteomes" id="UP000807115">
    <property type="component" value="Chromosome 1"/>
</dbReference>
<comment type="caution">
    <text evidence="2">The sequence shown here is derived from an EMBL/GenBank/DDBJ whole genome shotgun (WGS) entry which is preliminary data.</text>
</comment>